<dbReference type="SUPFAM" id="SSF64397">
    <property type="entry name" value="Hsp33 domain"/>
    <property type="match status" value="1"/>
</dbReference>
<dbReference type="PANTHER" id="PTHR30111:SF1">
    <property type="entry name" value="33 KDA CHAPERONIN"/>
    <property type="match status" value="1"/>
</dbReference>
<dbReference type="AlphaFoldDB" id="A0A147K4V3"/>
<dbReference type="GO" id="GO:0044183">
    <property type="term" value="F:protein folding chaperone"/>
    <property type="evidence" value="ECO:0007669"/>
    <property type="project" value="TreeGrafter"/>
</dbReference>
<organism evidence="7 8">
    <name type="scientific">Bacillus coahuilensis p1.1.43</name>
    <dbReference type="NCBI Taxonomy" id="1150625"/>
    <lineage>
        <taxon>Bacteria</taxon>
        <taxon>Bacillati</taxon>
        <taxon>Bacillota</taxon>
        <taxon>Bacilli</taxon>
        <taxon>Bacillales</taxon>
        <taxon>Bacillaceae</taxon>
        <taxon>Bacillus</taxon>
    </lineage>
</organism>
<proteinExistence type="inferred from homology"/>
<keyword evidence="3 6" id="KW-1015">Disulfide bond</keyword>
<dbReference type="InterPro" id="IPR016153">
    <property type="entry name" value="Heat_shock_Hsp33_N"/>
</dbReference>
<comment type="caution">
    <text evidence="7">The sequence shown here is derived from an EMBL/GenBank/DDBJ whole genome shotgun (WGS) entry which is preliminary data.</text>
</comment>
<dbReference type="PANTHER" id="PTHR30111">
    <property type="entry name" value="33 KDA CHAPERONIN"/>
    <property type="match status" value="1"/>
</dbReference>
<dbReference type="Proteomes" id="UP000074108">
    <property type="component" value="Unassembled WGS sequence"/>
</dbReference>
<evidence type="ECO:0000313" key="7">
    <source>
        <dbReference type="EMBL" id="KUP04547.1"/>
    </source>
</evidence>
<protein>
    <recommendedName>
        <fullName evidence="6">33 kDa chaperonin</fullName>
    </recommendedName>
    <alternativeName>
        <fullName evidence="6">Heat shock protein 33 homolog</fullName>
        <shortName evidence="6">HSP33</shortName>
    </alternativeName>
</protein>
<sequence>MSDYLVRALAFDGKVRAYAVRTTDTVGEAQKRHQTWPTASAALGRSMTAGVMMGAMMKGDDLITIKIEADGPLGHMIIDSNAKGEVRGYVANPQTHIEERFQEGKLNVGAAVGKNGFITVVKDLGLKEKFSGQVPLVSGELGEDFTYYFVTSEQVPSSVGLGVLVNPDNSILAAGGFIIQLLPNTDEETIVKIEERLKSIAPVSELIQKGLTPEELLYELLGEDQVKILDTMPVAFQCRCSKERFADAIVSLGANEIRSMIEEEGSAEAQCHFCNQVYNYSKEELEALEKEAK</sequence>
<comment type="subcellular location">
    <subcellularLocation>
        <location evidence="6">Cytoplasm</location>
    </subcellularLocation>
</comment>
<reference evidence="7 8" key="1">
    <citation type="journal article" date="2016" name="Front. Microbiol.">
        <title>Microevolution Analysis of Bacillus coahuilensis Unveils Differences in Phosphorus Acquisition Strategies and Their Regulation.</title>
        <authorList>
            <person name="Gomez-Lunar Z."/>
            <person name="Hernandez-Gonzalez I."/>
            <person name="Rodriguez-Torres M.D."/>
            <person name="Souza V."/>
            <person name="Olmedo-Alvarez G."/>
        </authorList>
    </citation>
    <scope>NUCLEOTIDE SEQUENCE [LARGE SCALE GENOMIC DNA]</scope>
    <source>
        <strain evidence="8">p1.1.43</strain>
    </source>
</reference>
<dbReference type="HAMAP" id="MF_00117">
    <property type="entry name" value="HslO"/>
    <property type="match status" value="1"/>
</dbReference>
<dbReference type="EMBL" id="LDYG01000049">
    <property type="protein sequence ID" value="KUP04547.1"/>
    <property type="molecule type" value="Genomic_DNA"/>
</dbReference>
<name>A0A147K4V3_9BACI</name>
<comment type="similarity">
    <text evidence="6">Belongs to the HSP33 family.</text>
</comment>
<gene>
    <name evidence="6" type="primary">hslO</name>
    <name evidence="7" type="ORF">Q75_15025</name>
</gene>
<dbReference type="PIRSF" id="PIRSF005261">
    <property type="entry name" value="Heat_shock_Hsp33"/>
    <property type="match status" value="1"/>
</dbReference>
<dbReference type="SUPFAM" id="SSF118352">
    <property type="entry name" value="HSP33 redox switch-like"/>
    <property type="match status" value="1"/>
</dbReference>
<evidence type="ECO:0000256" key="4">
    <source>
        <dbReference type="ARBA" id="ARBA00023186"/>
    </source>
</evidence>
<dbReference type="NCBIfam" id="NF001033">
    <property type="entry name" value="PRK00114.1"/>
    <property type="match status" value="1"/>
</dbReference>
<dbReference type="Pfam" id="PF01430">
    <property type="entry name" value="HSP33"/>
    <property type="match status" value="1"/>
</dbReference>
<comment type="PTM">
    <text evidence="6">Under oxidizing conditions two disulfide bonds are formed involving the reactive cysteines. Under reducing conditions zinc is bound to the reactive cysteines and the protein is inactive.</text>
</comment>
<dbReference type="OrthoDB" id="9776534at2"/>
<feature type="disulfide bond" description="Redox-active" evidence="6">
    <location>
        <begin position="238"/>
        <end position="240"/>
    </location>
</feature>
<dbReference type="Gene3D" id="3.90.1280.10">
    <property type="entry name" value="HSP33 redox switch-like"/>
    <property type="match status" value="1"/>
</dbReference>
<dbReference type="InterPro" id="IPR000397">
    <property type="entry name" value="Heat_shock_Hsp33"/>
</dbReference>
<evidence type="ECO:0000256" key="2">
    <source>
        <dbReference type="ARBA" id="ARBA00022833"/>
    </source>
</evidence>
<dbReference type="Gene3D" id="3.55.30.10">
    <property type="entry name" value="Hsp33 domain"/>
    <property type="match status" value="1"/>
</dbReference>
<keyword evidence="5 6" id="KW-0676">Redox-active center</keyword>
<dbReference type="CDD" id="cd00498">
    <property type="entry name" value="Hsp33"/>
    <property type="match status" value="1"/>
</dbReference>
<comment type="function">
    <text evidence="6">Redox regulated molecular chaperone. Protects both thermally unfolding and oxidatively damaged proteins from irreversible aggregation. Plays an important role in the bacterial defense system toward oxidative stress.</text>
</comment>
<dbReference type="STRING" id="1150625.Q75_15025"/>
<feature type="disulfide bond" description="Redox-active" evidence="6">
    <location>
        <begin position="271"/>
        <end position="274"/>
    </location>
</feature>
<keyword evidence="8" id="KW-1185">Reference proteome</keyword>
<evidence type="ECO:0000256" key="3">
    <source>
        <dbReference type="ARBA" id="ARBA00023157"/>
    </source>
</evidence>
<dbReference type="GO" id="GO:0042026">
    <property type="term" value="P:protein refolding"/>
    <property type="evidence" value="ECO:0007669"/>
    <property type="project" value="TreeGrafter"/>
</dbReference>
<dbReference type="GO" id="GO:0005737">
    <property type="term" value="C:cytoplasm"/>
    <property type="evidence" value="ECO:0007669"/>
    <property type="project" value="UniProtKB-SubCell"/>
</dbReference>
<keyword evidence="7" id="KW-0346">Stress response</keyword>
<evidence type="ECO:0000256" key="1">
    <source>
        <dbReference type="ARBA" id="ARBA00022490"/>
    </source>
</evidence>
<keyword evidence="1 6" id="KW-0963">Cytoplasm</keyword>
<dbReference type="GO" id="GO:0051082">
    <property type="term" value="F:unfolded protein binding"/>
    <property type="evidence" value="ECO:0007669"/>
    <property type="project" value="UniProtKB-UniRule"/>
</dbReference>
<accession>A0A147K4V3</accession>
<keyword evidence="4 6" id="KW-0143">Chaperone</keyword>
<evidence type="ECO:0000256" key="6">
    <source>
        <dbReference type="HAMAP-Rule" id="MF_00117"/>
    </source>
</evidence>
<dbReference type="RefSeq" id="WP_059283780.1">
    <property type="nucleotide sequence ID" value="NZ_LDYG01000049.1"/>
</dbReference>
<dbReference type="PATRIC" id="fig|1150625.3.peg.3139"/>
<evidence type="ECO:0000313" key="8">
    <source>
        <dbReference type="Proteomes" id="UP000074108"/>
    </source>
</evidence>
<dbReference type="InterPro" id="IPR016154">
    <property type="entry name" value="Heat_shock_Hsp33_C"/>
</dbReference>
<evidence type="ECO:0000256" key="5">
    <source>
        <dbReference type="ARBA" id="ARBA00023284"/>
    </source>
</evidence>
<keyword evidence="2 6" id="KW-0862">Zinc</keyword>